<dbReference type="AlphaFoldDB" id="A0A1I0TGP5"/>
<dbReference type="InterPro" id="IPR046461">
    <property type="entry name" value="TerL_ATPase"/>
</dbReference>
<dbReference type="Pfam" id="PF20441">
    <property type="entry name" value="TerL_nuclease"/>
    <property type="match status" value="1"/>
</dbReference>
<dbReference type="InterPro" id="IPR005021">
    <property type="entry name" value="Terminase_largesu-like"/>
</dbReference>
<accession>A0A1I0TGP5</accession>
<reference evidence="4" key="1">
    <citation type="submission" date="2016-10" db="EMBL/GenBank/DDBJ databases">
        <authorList>
            <person name="Varghese N."/>
            <person name="Submissions S."/>
        </authorList>
    </citation>
    <scope>NUCLEOTIDE SEQUENCE [LARGE SCALE GENOMIC DNA]</scope>
    <source>
        <strain evidence="4">M1</strain>
    </source>
</reference>
<dbReference type="InterPro" id="IPR027417">
    <property type="entry name" value="P-loop_NTPase"/>
</dbReference>
<dbReference type="GO" id="GO:0004519">
    <property type="term" value="F:endonuclease activity"/>
    <property type="evidence" value="ECO:0007669"/>
    <property type="project" value="InterPro"/>
</dbReference>
<sequence>MMTMSSKTYKYHPYIDEYMRMVEQGEIEACKEQKQLMEFLRWKLDQPNVVIDHEAIEKSVEIPAKYFPFQLFPWQKFINAFIYGVRYDDGRLMFDRFFILLGRGAGKNGYVAWNSFYMTTGHHGIKNYDIDIVATSEDQAKTSFMDVYNVLEDHWSKVKKAFYKSKTLIQHRGTRSKLEYNTSNARTKDGKRSGCVIFDEVHEYDSYDNIKVFTSGLGKKADPRTFYITTDGYVRGGVLDDLKEEARMVLNKEMPNSTLFPFICKLDDEKEVDDESKWEKANPSYRYNLHLQHEMRKEYELGKINASIRIEFMTKRMNMPVDDTRKEVATYEDRLATNQPFPENLKGIEAIGAVDFAQIRDFCAVGVLFKHNGKRYWKHHTFMHHTAPKLQDINREIINLAIEKGLLTVVYDESISAQHVVNWFVEMSKTFYIKKVAMDLYRSSILKEAFENAGFEVEVVRRGPATHSKLSPLVDEMFVKHTIVFGDDPLMRWYVGNVYKEEKANGNIEYKKIDKEKRKTDGFFAFLHALNFDSELQESIPITKENISKIFRSFST</sequence>
<evidence type="ECO:0000259" key="2">
    <source>
        <dbReference type="Pfam" id="PF20441"/>
    </source>
</evidence>
<proteinExistence type="predicted"/>
<feature type="domain" description="Terminase large subunit-like endonuclease" evidence="2">
    <location>
        <begin position="258"/>
        <end position="527"/>
    </location>
</feature>
<name>A0A1I0TGP5_9BACL</name>
<dbReference type="Pfam" id="PF03354">
    <property type="entry name" value="TerL_ATPase"/>
    <property type="match status" value="1"/>
</dbReference>
<dbReference type="PANTHER" id="PTHR41287">
    <property type="match status" value="1"/>
</dbReference>
<evidence type="ECO:0000313" key="4">
    <source>
        <dbReference type="Proteomes" id="UP000198650"/>
    </source>
</evidence>
<dbReference type="EMBL" id="FOJS01000028">
    <property type="protein sequence ID" value="SFA50961.1"/>
    <property type="molecule type" value="Genomic_DNA"/>
</dbReference>
<dbReference type="Proteomes" id="UP000198650">
    <property type="component" value="Unassembled WGS sequence"/>
</dbReference>
<evidence type="ECO:0000313" key="3">
    <source>
        <dbReference type="EMBL" id="SFA50961.1"/>
    </source>
</evidence>
<evidence type="ECO:0000259" key="1">
    <source>
        <dbReference type="Pfam" id="PF03354"/>
    </source>
</evidence>
<gene>
    <name evidence="3" type="ORF">SAMN05192569_102825</name>
</gene>
<dbReference type="STRING" id="186116.SAMN05192569_102825"/>
<keyword evidence="4" id="KW-1185">Reference proteome</keyword>
<feature type="domain" description="Terminase large subunit-like ATPase" evidence="1">
    <location>
        <begin position="73"/>
        <end position="246"/>
    </location>
</feature>
<dbReference type="Gene3D" id="3.40.50.300">
    <property type="entry name" value="P-loop containing nucleotide triphosphate hydrolases"/>
    <property type="match status" value="1"/>
</dbReference>
<organism evidence="3 4">
    <name type="scientific">Parageobacillus thermantarcticus</name>
    <dbReference type="NCBI Taxonomy" id="186116"/>
    <lineage>
        <taxon>Bacteria</taxon>
        <taxon>Bacillati</taxon>
        <taxon>Bacillota</taxon>
        <taxon>Bacilli</taxon>
        <taxon>Bacillales</taxon>
        <taxon>Anoxybacillaceae</taxon>
        <taxon>Parageobacillus</taxon>
    </lineage>
</organism>
<dbReference type="InterPro" id="IPR046462">
    <property type="entry name" value="TerL_nuclease"/>
</dbReference>
<protein>
    <submittedName>
        <fullName evidence="3">Phage terminase-like protein, large subunit, contains N-terminal HTH domain</fullName>
    </submittedName>
</protein>
<dbReference type="PANTHER" id="PTHR41287:SF1">
    <property type="entry name" value="PROTEIN YMFN"/>
    <property type="match status" value="1"/>
</dbReference>